<keyword evidence="3" id="KW-1185">Reference proteome</keyword>
<accession>A0AAW0ATS3</accession>
<dbReference type="EMBL" id="JAWWNJ010000054">
    <property type="protein sequence ID" value="KAK7015451.1"/>
    <property type="molecule type" value="Genomic_DNA"/>
</dbReference>
<protein>
    <submittedName>
        <fullName evidence="2">Uncharacterized protein</fullName>
    </submittedName>
</protein>
<proteinExistence type="predicted"/>
<organism evidence="2 3">
    <name type="scientific">Favolaschia claudopus</name>
    <dbReference type="NCBI Taxonomy" id="2862362"/>
    <lineage>
        <taxon>Eukaryota</taxon>
        <taxon>Fungi</taxon>
        <taxon>Dikarya</taxon>
        <taxon>Basidiomycota</taxon>
        <taxon>Agaricomycotina</taxon>
        <taxon>Agaricomycetes</taxon>
        <taxon>Agaricomycetidae</taxon>
        <taxon>Agaricales</taxon>
        <taxon>Marasmiineae</taxon>
        <taxon>Mycenaceae</taxon>
        <taxon>Favolaschia</taxon>
    </lineage>
</organism>
<dbReference type="AlphaFoldDB" id="A0AAW0ATS3"/>
<dbReference type="Proteomes" id="UP001362999">
    <property type="component" value="Unassembled WGS sequence"/>
</dbReference>
<gene>
    <name evidence="2" type="ORF">R3P38DRAFT_2786925</name>
</gene>
<reference evidence="2 3" key="1">
    <citation type="journal article" date="2024" name="J Genomics">
        <title>Draft genome sequencing and assembly of Favolaschia claudopus CIRM-BRFM 2984 isolated from oak limbs.</title>
        <authorList>
            <person name="Navarro D."/>
            <person name="Drula E."/>
            <person name="Chaduli D."/>
            <person name="Cazenave R."/>
            <person name="Ahrendt S."/>
            <person name="Wang J."/>
            <person name="Lipzen A."/>
            <person name="Daum C."/>
            <person name="Barry K."/>
            <person name="Grigoriev I.V."/>
            <person name="Favel A."/>
            <person name="Rosso M.N."/>
            <person name="Martin F."/>
        </authorList>
    </citation>
    <scope>NUCLEOTIDE SEQUENCE [LARGE SCALE GENOMIC DNA]</scope>
    <source>
        <strain evidence="2 3">CIRM-BRFM 2984</strain>
    </source>
</reference>
<comment type="caution">
    <text evidence="2">The sequence shown here is derived from an EMBL/GenBank/DDBJ whole genome shotgun (WGS) entry which is preliminary data.</text>
</comment>
<evidence type="ECO:0000313" key="2">
    <source>
        <dbReference type="EMBL" id="KAK7015451.1"/>
    </source>
</evidence>
<feature type="region of interest" description="Disordered" evidence="1">
    <location>
        <begin position="190"/>
        <end position="213"/>
    </location>
</feature>
<name>A0AAW0ATS3_9AGAR</name>
<sequence length="239" mass="26638">MKWLRSASNQPEEQGDARRELLSKVATAYLKATGGGGFSAMAEIFQRWVNIWIRPVQLWGIFGMDLASKDQNFLLKHSIRTPIDLRPCSSPPAQVKALGVASNIWLKDYLDKQLPATEAHAVTAGMLHSADSWNIQLILLAHGCVNLSRISVNDYVDSDTELLLRSERPVLSRVLKAYWPETFVQHIASGNDRPGSASLRSAVPDGNRRHLEPSDRSNGLLQLHQWFGNVLIELALHEA</sequence>
<evidence type="ECO:0000313" key="3">
    <source>
        <dbReference type="Proteomes" id="UP001362999"/>
    </source>
</evidence>
<evidence type="ECO:0000256" key="1">
    <source>
        <dbReference type="SAM" id="MobiDB-lite"/>
    </source>
</evidence>